<dbReference type="SMART" id="SM00267">
    <property type="entry name" value="GGDEF"/>
    <property type="match status" value="1"/>
</dbReference>
<dbReference type="InterPro" id="IPR000160">
    <property type="entry name" value="GGDEF_dom"/>
</dbReference>
<dbReference type="Gene3D" id="3.30.70.270">
    <property type="match status" value="1"/>
</dbReference>
<keyword evidence="8" id="KW-0548">Nucleotidyltransferase</keyword>
<dbReference type="GO" id="GO:0005886">
    <property type="term" value="C:plasma membrane"/>
    <property type="evidence" value="ECO:0007669"/>
    <property type="project" value="TreeGrafter"/>
</dbReference>
<organism evidence="8 9">
    <name type="scientific">Yokenella regensburgei</name>
    <dbReference type="NCBI Taxonomy" id="158877"/>
    <lineage>
        <taxon>Bacteria</taxon>
        <taxon>Pseudomonadati</taxon>
        <taxon>Pseudomonadota</taxon>
        <taxon>Gammaproteobacteria</taxon>
        <taxon>Enterobacterales</taxon>
        <taxon>Enterobacteriaceae</taxon>
        <taxon>Yokenella</taxon>
    </lineage>
</organism>
<dbReference type="InterPro" id="IPR050469">
    <property type="entry name" value="Diguanylate_Cyclase"/>
</dbReference>
<dbReference type="PANTHER" id="PTHR45138:SF9">
    <property type="entry name" value="DIGUANYLATE CYCLASE DGCM-RELATED"/>
    <property type="match status" value="1"/>
</dbReference>
<dbReference type="Proteomes" id="UP000251313">
    <property type="component" value="Unassembled WGS sequence"/>
</dbReference>
<dbReference type="Pfam" id="PF00990">
    <property type="entry name" value="GGDEF"/>
    <property type="match status" value="1"/>
</dbReference>
<dbReference type="PANTHER" id="PTHR45138">
    <property type="entry name" value="REGULATORY COMPONENTS OF SENSORY TRANSDUCTION SYSTEM"/>
    <property type="match status" value="1"/>
</dbReference>
<feature type="transmembrane region" description="Helical" evidence="6">
    <location>
        <begin position="316"/>
        <end position="336"/>
    </location>
</feature>
<evidence type="ECO:0000313" key="9">
    <source>
        <dbReference type="Proteomes" id="UP000251313"/>
    </source>
</evidence>
<evidence type="ECO:0000256" key="5">
    <source>
        <dbReference type="ARBA" id="ARBA00034247"/>
    </source>
</evidence>
<dbReference type="SUPFAM" id="SSF55073">
    <property type="entry name" value="Nucleotide cyclase"/>
    <property type="match status" value="1"/>
</dbReference>
<dbReference type="PROSITE" id="PS50887">
    <property type="entry name" value="GGDEF"/>
    <property type="match status" value="1"/>
</dbReference>
<comment type="caution">
    <text evidence="8">The sequence shown here is derived from an EMBL/GenBank/DDBJ whole genome shotgun (WGS) entry which is preliminary data.</text>
</comment>
<keyword evidence="8" id="KW-0808">Transferase</keyword>
<reference evidence="8 9" key="1">
    <citation type="submission" date="2018-06" db="EMBL/GenBank/DDBJ databases">
        <authorList>
            <consortium name="Pathogen Informatics"/>
            <person name="Doyle S."/>
        </authorList>
    </citation>
    <scope>NUCLEOTIDE SEQUENCE [LARGE SCALE GENOMIC DNA]</scope>
    <source>
        <strain evidence="8 9">NCTC11967</strain>
    </source>
</reference>
<evidence type="ECO:0000313" key="8">
    <source>
        <dbReference type="EMBL" id="SQA65602.1"/>
    </source>
</evidence>
<dbReference type="GO" id="GO:0005525">
    <property type="term" value="F:GTP binding"/>
    <property type="evidence" value="ECO:0007669"/>
    <property type="project" value="UniProtKB-KW"/>
</dbReference>
<keyword evidence="4" id="KW-0547">Nucleotide-binding</keyword>
<dbReference type="InterPro" id="IPR029787">
    <property type="entry name" value="Nucleotide_cyclase"/>
</dbReference>
<dbReference type="EMBL" id="UAVL01000022">
    <property type="protein sequence ID" value="SQA65602.1"/>
    <property type="molecule type" value="Genomic_DNA"/>
</dbReference>
<dbReference type="EC" id="2.7.7.65" evidence="3"/>
<gene>
    <name evidence="8" type="primary">ycdT_4</name>
    <name evidence="8" type="ORF">NCTC11967_04643</name>
</gene>
<keyword evidence="6" id="KW-0812">Transmembrane</keyword>
<feature type="domain" description="GGDEF" evidence="7">
    <location>
        <begin position="387"/>
        <end position="519"/>
    </location>
</feature>
<evidence type="ECO:0000256" key="1">
    <source>
        <dbReference type="ARBA" id="ARBA00001946"/>
    </source>
</evidence>
<dbReference type="GO" id="GO:0052621">
    <property type="term" value="F:diguanylate cyclase activity"/>
    <property type="evidence" value="ECO:0007669"/>
    <property type="project" value="UniProtKB-EC"/>
</dbReference>
<sequence length="522" mass="58328">MMRTLQSRTVKILCLIAAAIIVLTSILSWWLVSDSYQAYRRAQNDMLQFSAFDKALHVSNALAAERAWANEMIFSAPEHKVEAWRALRRSRRMTDSALAEVPAQLLSPTLLTATIQQLTTARRQVDIFLTRETVPPADARAAINAMLAATDGFHAGLFRKTSQFIRLEPAALGQILRAQALGELRDASGRLGSALLIPLYTREPVDAQGIESISRGVERVHTLWWLLQTQGPEIASVPEYLPLLKSTEQKYAEEGTALIQKLKTQSINGEPYSLDASTFARQYHASVSSFNHLLDVYLEALKTHYAQMEARALQHLLMVLGMLSALYILTFLAVFYSGTLGDKLSKQTSLSEKFKRRSEEDSLTGLFNRRAFDSFTRTALLRACANRPVWLLVLDIDHFKQVNDTWGHPVGDRVLVSLSQTLTRSVRHEDVIARIGGEEFAIFLRNCGAQDALRYAHRLQRDIRALRVDLPEGGQLQVTASIGIASGYQCALAELFAQADKALYWAKRSGRDCIRASEPQVA</sequence>
<keyword evidence="6" id="KW-1133">Transmembrane helix</keyword>
<dbReference type="GO" id="GO:1902201">
    <property type="term" value="P:negative regulation of bacterial-type flagellum-dependent cell motility"/>
    <property type="evidence" value="ECO:0007669"/>
    <property type="project" value="TreeGrafter"/>
</dbReference>
<name>A0AB38G393_9ENTR</name>
<dbReference type="InterPro" id="IPR043128">
    <property type="entry name" value="Rev_trsase/Diguanyl_cyclase"/>
</dbReference>
<keyword evidence="4" id="KW-0342">GTP-binding</keyword>
<evidence type="ECO:0000256" key="3">
    <source>
        <dbReference type="ARBA" id="ARBA00012528"/>
    </source>
</evidence>
<accession>A0AB38G393</accession>
<evidence type="ECO:0000256" key="2">
    <source>
        <dbReference type="ARBA" id="ARBA00004665"/>
    </source>
</evidence>
<comment type="catalytic activity">
    <reaction evidence="5">
        <text>2 GTP = 3',3'-c-di-GMP + 2 diphosphate</text>
        <dbReference type="Rhea" id="RHEA:24898"/>
        <dbReference type="ChEBI" id="CHEBI:33019"/>
        <dbReference type="ChEBI" id="CHEBI:37565"/>
        <dbReference type="ChEBI" id="CHEBI:58805"/>
        <dbReference type="EC" id="2.7.7.65"/>
    </reaction>
</comment>
<dbReference type="GO" id="GO:0043709">
    <property type="term" value="P:cell adhesion involved in single-species biofilm formation"/>
    <property type="evidence" value="ECO:0007669"/>
    <property type="project" value="TreeGrafter"/>
</dbReference>
<dbReference type="NCBIfam" id="TIGR00254">
    <property type="entry name" value="GGDEF"/>
    <property type="match status" value="1"/>
</dbReference>
<evidence type="ECO:0000256" key="6">
    <source>
        <dbReference type="SAM" id="Phobius"/>
    </source>
</evidence>
<dbReference type="FunFam" id="3.30.70.270:FF:000001">
    <property type="entry name" value="Diguanylate cyclase domain protein"/>
    <property type="match status" value="1"/>
</dbReference>
<comment type="pathway">
    <text evidence="2">Purine metabolism; 3',5'-cyclic di-GMP biosynthesis.</text>
</comment>
<feature type="transmembrane region" description="Helical" evidence="6">
    <location>
        <begin position="12"/>
        <end position="32"/>
    </location>
</feature>
<evidence type="ECO:0000256" key="4">
    <source>
        <dbReference type="ARBA" id="ARBA00023134"/>
    </source>
</evidence>
<evidence type="ECO:0000259" key="7">
    <source>
        <dbReference type="PROSITE" id="PS50887"/>
    </source>
</evidence>
<proteinExistence type="predicted"/>
<dbReference type="RefSeq" id="WP_006820144.1">
    <property type="nucleotide sequence ID" value="NZ_CABKQJ010000016.1"/>
</dbReference>
<protein>
    <recommendedName>
        <fullName evidence="3">diguanylate cyclase</fullName>
        <ecNumber evidence="3">2.7.7.65</ecNumber>
    </recommendedName>
</protein>
<dbReference type="CDD" id="cd01949">
    <property type="entry name" value="GGDEF"/>
    <property type="match status" value="1"/>
</dbReference>
<keyword evidence="6" id="KW-0472">Membrane</keyword>
<dbReference type="AlphaFoldDB" id="A0AB38G393"/>
<comment type="cofactor">
    <cofactor evidence="1">
        <name>Mg(2+)</name>
        <dbReference type="ChEBI" id="CHEBI:18420"/>
    </cofactor>
</comment>